<evidence type="ECO:0000313" key="3">
    <source>
        <dbReference type="Proteomes" id="UP000054342"/>
    </source>
</evidence>
<organism evidence="2 3">
    <name type="scientific">Exophiala xenobiotica</name>
    <dbReference type="NCBI Taxonomy" id="348802"/>
    <lineage>
        <taxon>Eukaryota</taxon>
        <taxon>Fungi</taxon>
        <taxon>Dikarya</taxon>
        <taxon>Ascomycota</taxon>
        <taxon>Pezizomycotina</taxon>
        <taxon>Eurotiomycetes</taxon>
        <taxon>Chaetothyriomycetidae</taxon>
        <taxon>Chaetothyriales</taxon>
        <taxon>Herpotrichiellaceae</taxon>
        <taxon>Exophiala</taxon>
    </lineage>
</organism>
<reference evidence="2 3" key="1">
    <citation type="submission" date="2015-01" db="EMBL/GenBank/DDBJ databases">
        <title>The Genome Sequence of Exophiala xenobiotica CBS118157.</title>
        <authorList>
            <consortium name="The Broad Institute Genomics Platform"/>
            <person name="Cuomo C."/>
            <person name="de Hoog S."/>
            <person name="Gorbushina A."/>
            <person name="Stielow B."/>
            <person name="Teixiera M."/>
            <person name="Abouelleil A."/>
            <person name="Chapman S.B."/>
            <person name="Priest M."/>
            <person name="Young S.K."/>
            <person name="Wortman J."/>
            <person name="Nusbaum C."/>
            <person name="Birren B."/>
        </authorList>
    </citation>
    <scope>NUCLEOTIDE SEQUENCE [LARGE SCALE GENOMIC DNA]</scope>
    <source>
        <strain evidence="2 3">CBS 118157</strain>
    </source>
</reference>
<sequence length="261" mass="28065">MSSSTMSLARAFTRRNKRSVDQPMPQRGTSVRYAPGTINRTQISLPTELISTTNVQALTAPDIRTASGSSTASISSANDSDFSTIDRSFLNNASSDTSSIEDSGPATPVTPASDDHKSFFDVKQAASAVPAIASPPTAATPAIPKRAPSHSKQAHVELSRKRSMQRMSPPPTTLNKPAVRSSADMFTSSADPNHPFGKELAQVNEVAEEFGATARLLEEEEQEIMSKGLRKFCVEEYLDEIAGLYGGIFEDQLGTMAKPWI</sequence>
<feature type="compositionally biased region" description="Low complexity" evidence="1">
    <location>
        <begin position="66"/>
        <end position="80"/>
    </location>
</feature>
<feature type="region of interest" description="Disordered" evidence="1">
    <location>
        <begin position="134"/>
        <end position="154"/>
    </location>
</feature>
<dbReference type="AlphaFoldDB" id="A0A0D2EZY2"/>
<dbReference type="RefSeq" id="XP_013320839.1">
    <property type="nucleotide sequence ID" value="XM_013465385.1"/>
</dbReference>
<dbReference type="OrthoDB" id="5419666at2759"/>
<protein>
    <submittedName>
        <fullName evidence="2">Uncharacterized protein</fullName>
    </submittedName>
</protein>
<accession>A0A0D2EZY2</accession>
<dbReference type="EMBL" id="KN847317">
    <property type="protein sequence ID" value="KIW60255.1"/>
    <property type="molecule type" value="Genomic_DNA"/>
</dbReference>
<dbReference type="GeneID" id="25322395"/>
<feature type="compositionally biased region" description="Low complexity" evidence="1">
    <location>
        <begin position="134"/>
        <end position="146"/>
    </location>
</feature>
<dbReference type="Proteomes" id="UP000054342">
    <property type="component" value="Unassembled WGS sequence"/>
</dbReference>
<gene>
    <name evidence="2" type="ORF">PV05_00487</name>
</gene>
<feature type="region of interest" description="Disordered" evidence="1">
    <location>
        <begin position="65"/>
        <end position="84"/>
    </location>
</feature>
<feature type="region of interest" description="Disordered" evidence="1">
    <location>
        <begin position="1"/>
        <end position="36"/>
    </location>
</feature>
<feature type="region of interest" description="Disordered" evidence="1">
    <location>
        <begin position="93"/>
        <end position="112"/>
    </location>
</feature>
<evidence type="ECO:0000256" key="1">
    <source>
        <dbReference type="SAM" id="MobiDB-lite"/>
    </source>
</evidence>
<proteinExistence type="predicted"/>
<keyword evidence="3" id="KW-1185">Reference proteome</keyword>
<name>A0A0D2EZY2_9EURO</name>
<evidence type="ECO:0000313" key="2">
    <source>
        <dbReference type="EMBL" id="KIW60255.1"/>
    </source>
</evidence>
<dbReference type="HOGENOM" id="CLU_052682_0_0_1"/>